<evidence type="ECO:0000256" key="10">
    <source>
        <dbReference type="ARBA" id="ARBA00022989"/>
    </source>
</evidence>
<evidence type="ECO:0000256" key="5">
    <source>
        <dbReference type="ARBA" id="ARBA00022018"/>
    </source>
</evidence>
<evidence type="ECO:0000256" key="4">
    <source>
        <dbReference type="ARBA" id="ARBA00012645"/>
    </source>
</evidence>
<evidence type="ECO:0000313" key="17">
    <source>
        <dbReference type="EMBL" id="KAA8910699.1"/>
    </source>
</evidence>
<evidence type="ECO:0000256" key="3">
    <source>
        <dbReference type="ARBA" id="ARBA00009481"/>
    </source>
</evidence>
<keyword evidence="18" id="KW-1185">Reference proteome</keyword>
<accession>A0A5J5F4H3</accession>
<sequence length="474" mass="53074">MTLTASIATICAITAATAIFCAVIFPFLLRQLGSHLLRRTAANRSLILKELGVSDHGCLVGFFHPYCNAGGGGERVLWAAIRAVQEKHPNVMSIVYTGDQDASKTEILSRVQTRFSITLDPDRIVFLYLSTRRYVAASTWPHFTLLGQSLGSLVLAWDAFNLLVPDVYIDTMGYAFTVALAKLLFGIPTAAYVHYPTISTDMLGSLPANAGLRTSLKRIYWGLFAELYKRCGKYADKVMVNSSWTANHVRQLWKREDVAVVFPPCAVTELLEKISGDKPRQKLLLCIAQFRPEKNHKLLIDAFAAFYKRTEKHRDARLVLVGSVRHDEDATRVYDLRIQARETGVKDQVDFVTDAPWSEVLDWLGKAWIGVNAMWNEHFGIGVVEYQAAGLISVVHNSGGPKLDIVVDVDGGRTGFHATTAEEFADAFEQALSLPEEEVNRVRQRARKSAQRFSEEVFEEGWLRAFDRLMEKAE</sequence>
<evidence type="ECO:0000256" key="8">
    <source>
        <dbReference type="ARBA" id="ARBA00022692"/>
    </source>
</evidence>
<evidence type="ECO:0000256" key="14">
    <source>
        <dbReference type="RuleBase" id="RU367051"/>
    </source>
</evidence>
<keyword evidence="7 14" id="KW-0808">Transferase</keyword>
<dbReference type="PANTHER" id="PTHR45919">
    <property type="entry name" value="GDP-MAN:MAN(3)GLCNAC(2)-PP-DOL ALPHA-1,2-MANNOSYLTRANSFERASE"/>
    <property type="match status" value="1"/>
</dbReference>
<gene>
    <name evidence="17" type="ORF">FN846DRAFT_516727</name>
</gene>
<evidence type="ECO:0000256" key="2">
    <source>
        <dbReference type="ARBA" id="ARBA00004922"/>
    </source>
</evidence>
<dbReference type="GO" id="GO:0006487">
    <property type="term" value="P:protein N-linked glycosylation"/>
    <property type="evidence" value="ECO:0007669"/>
    <property type="project" value="TreeGrafter"/>
</dbReference>
<evidence type="ECO:0000256" key="12">
    <source>
        <dbReference type="ARBA" id="ARBA00045065"/>
    </source>
</evidence>
<dbReference type="EC" id="2.4.1.131" evidence="4 14"/>
<comment type="function">
    <text evidence="13 14">GDP-Man:Man(3)GlcNAc(2)-PP-Dol alpha-1,2-mannosyltransferase that operates in the biosynthetic pathway of dolichol-linked oligosaccharides, the glycan precursors employed in protein asparagine (N)-glycosylation. The assembly of dolichol-linked oligosaccharides begins on the cytosolic side of the endoplasmic reticulum membrane and finishes in its lumen. The sequential addition of sugars to dolichol pyrophosphate produces dolichol-linked oligosaccharides containing fourteen sugars, including two GlcNAcs, nine mannoses and three glucoses. Once assembled, the oligosaccharide is transferred from the lipid to nascent proteins by oligosaccharyltransferases. Catalyzes, on the cytoplasmic face of the endoplasmic reticulum, the addition of the fourth and fifth mannose residues to the dolichol-linked oligosaccharide chain, to produce Man(5)GlcNAc(2)-PP-dolichol core oligosaccharide.</text>
</comment>
<dbReference type="Pfam" id="PF15924">
    <property type="entry name" value="ALG11_N"/>
    <property type="match status" value="1"/>
</dbReference>
<evidence type="ECO:0000256" key="6">
    <source>
        <dbReference type="ARBA" id="ARBA00022676"/>
    </source>
</evidence>
<comment type="pathway">
    <text evidence="2 14">Protein modification; protein glycosylation.</text>
</comment>
<protein>
    <recommendedName>
        <fullName evidence="5 14">GDP-Man:Man(3)GlcNAc(2)-PP-Dol alpha-1,2-mannosyltransferase</fullName>
        <ecNumber evidence="4 14">2.4.1.131</ecNumber>
    </recommendedName>
</protein>
<dbReference type="GO" id="GO:0004377">
    <property type="term" value="F:GDP-Man:Man(3)GlcNAc(2)-PP-Dol alpha-1,2-mannosyltransferase activity"/>
    <property type="evidence" value="ECO:0007669"/>
    <property type="project" value="UniProtKB-UniRule"/>
</dbReference>
<dbReference type="Pfam" id="PF00534">
    <property type="entry name" value="Glycos_transf_1"/>
    <property type="match status" value="1"/>
</dbReference>
<evidence type="ECO:0000256" key="9">
    <source>
        <dbReference type="ARBA" id="ARBA00022824"/>
    </source>
</evidence>
<evidence type="ECO:0000256" key="11">
    <source>
        <dbReference type="ARBA" id="ARBA00023136"/>
    </source>
</evidence>
<name>A0A5J5F4H3_9PEZI</name>
<dbReference type="SUPFAM" id="SSF53756">
    <property type="entry name" value="UDP-Glycosyltransferase/glycogen phosphorylase"/>
    <property type="match status" value="1"/>
</dbReference>
<comment type="catalytic activity">
    <reaction evidence="12 14">
        <text>an alpha-D-Man-(1-&gt;3)-[alpha-D-Man-(1-&gt;6)]-beta-D-Man-(1-&gt;4)-beta-D-GlcNAc-(1-&gt;4)-alpha-D-GlcNAc-diphospho-di-trans,poly-cis-dolichol + 2 GDP-alpha-D-mannose = an alpha-D-Man-(1-&gt;2)-alpha-D-Man-(1-&gt;2)-alpha-D-Man-(1-&gt;3)-[alpha-D-Man-(1-&gt;6)]-beta-D-Man-(1-&gt;4)-beta-D-GlcNAc-(1-&gt;4)-alpha-D-GlcNAc-diphospho-di-trans,poly-cis-dolichol + 2 GDP + 2 H(+)</text>
        <dbReference type="Rhea" id="RHEA:29523"/>
        <dbReference type="Rhea" id="RHEA-COMP:19515"/>
        <dbReference type="Rhea" id="RHEA-COMP:19516"/>
        <dbReference type="ChEBI" id="CHEBI:15378"/>
        <dbReference type="ChEBI" id="CHEBI:57527"/>
        <dbReference type="ChEBI" id="CHEBI:58189"/>
        <dbReference type="ChEBI" id="CHEBI:132511"/>
        <dbReference type="ChEBI" id="CHEBI:132515"/>
        <dbReference type="EC" id="2.4.1.131"/>
    </reaction>
    <physiologicalReaction direction="left-to-right" evidence="12 14">
        <dbReference type="Rhea" id="RHEA:29524"/>
    </physiologicalReaction>
</comment>
<comment type="similarity">
    <text evidence="3 14">Belongs to the glycosyltransferase group 1 family. Glycosyltransferase 4 subfamily.</text>
</comment>
<comment type="subcellular location">
    <subcellularLocation>
        <location evidence="1">Endoplasmic reticulum membrane</location>
        <topology evidence="1">Single-pass membrane protein</topology>
    </subcellularLocation>
</comment>
<keyword evidence="10 14" id="KW-1133">Transmembrane helix</keyword>
<evidence type="ECO:0000259" key="15">
    <source>
        <dbReference type="Pfam" id="PF00534"/>
    </source>
</evidence>
<evidence type="ECO:0000256" key="7">
    <source>
        <dbReference type="ARBA" id="ARBA00022679"/>
    </source>
</evidence>
<organism evidence="17 18">
    <name type="scientific">Sphaerosporella brunnea</name>
    <dbReference type="NCBI Taxonomy" id="1250544"/>
    <lineage>
        <taxon>Eukaryota</taxon>
        <taxon>Fungi</taxon>
        <taxon>Dikarya</taxon>
        <taxon>Ascomycota</taxon>
        <taxon>Pezizomycotina</taxon>
        <taxon>Pezizomycetes</taxon>
        <taxon>Pezizales</taxon>
        <taxon>Pyronemataceae</taxon>
        <taxon>Sphaerosporella</taxon>
    </lineage>
</organism>
<dbReference type="InParanoid" id="A0A5J5F4H3"/>
<dbReference type="PANTHER" id="PTHR45919:SF1">
    <property type="entry name" value="GDP-MAN:MAN(3)GLCNAC(2)-PP-DOL ALPHA-1,2-MANNOSYLTRANSFERASE"/>
    <property type="match status" value="1"/>
</dbReference>
<dbReference type="AlphaFoldDB" id="A0A5J5F4H3"/>
<dbReference type="GO" id="GO:0005789">
    <property type="term" value="C:endoplasmic reticulum membrane"/>
    <property type="evidence" value="ECO:0007669"/>
    <property type="project" value="UniProtKB-SubCell"/>
</dbReference>
<evidence type="ECO:0000256" key="1">
    <source>
        <dbReference type="ARBA" id="ARBA00004389"/>
    </source>
</evidence>
<dbReference type="InterPro" id="IPR001296">
    <property type="entry name" value="Glyco_trans_1"/>
</dbReference>
<dbReference type="InterPro" id="IPR038013">
    <property type="entry name" value="ALG11"/>
</dbReference>
<proteinExistence type="inferred from homology"/>
<dbReference type="OrthoDB" id="2276068at2759"/>
<dbReference type="InterPro" id="IPR031814">
    <property type="entry name" value="ALG11_N"/>
</dbReference>
<feature type="domain" description="ALG11 mannosyltransferase N-terminal" evidence="16">
    <location>
        <begin position="59"/>
        <end position="253"/>
    </location>
</feature>
<dbReference type="Proteomes" id="UP000326924">
    <property type="component" value="Unassembled WGS sequence"/>
</dbReference>
<evidence type="ECO:0000313" key="18">
    <source>
        <dbReference type="Proteomes" id="UP000326924"/>
    </source>
</evidence>
<feature type="domain" description="Glycosyl transferase family 1" evidence="15">
    <location>
        <begin position="272"/>
        <end position="448"/>
    </location>
</feature>
<dbReference type="EMBL" id="VXIS01000043">
    <property type="protein sequence ID" value="KAA8910699.1"/>
    <property type="molecule type" value="Genomic_DNA"/>
</dbReference>
<dbReference type="FunCoup" id="A0A5J5F4H3">
    <property type="interactions" value="451"/>
</dbReference>
<keyword evidence="6 14" id="KW-0328">Glycosyltransferase</keyword>
<dbReference type="UniPathway" id="UPA00378"/>
<dbReference type="FunFam" id="3.40.50.2000:FF:000168">
    <property type="entry name" value="Alpha-1,2-mannosyltransferase (Alg11), putative"/>
    <property type="match status" value="1"/>
</dbReference>
<keyword evidence="11 14" id="KW-0472">Membrane</keyword>
<evidence type="ECO:0000256" key="13">
    <source>
        <dbReference type="ARBA" id="ARBA00056799"/>
    </source>
</evidence>
<evidence type="ECO:0000259" key="16">
    <source>
        <dbReference type="Pfam" id="PF15924"/>
    </source>
</evidence>
<keyword evidence="9 14" id="KW-0256">Endoplasmic reticulum</keyword>
<reference evidence="17 18" key="1">
    <citation type="submission" date="2019-09" db="EMBL/GenBank/DDBJ databases">
        <title>Draft genome of the ectomycorrhizal ascomycete Sphaerosporella brunnea.</title>
        <authorList>
            <consortium name="DOE Joint Genome Institute"/>
            <person name="Benucci G.M."/>
            <person name="Marozzi G."/>
            <person name="Antonielli L."/>
            <person name="Sanchez S."/>
            <person name="Marco P."/>
            <person name="Wang X."/>
            <person name="Falini L.B."/>
            <person name="Barry K."/>
            <person name="Haridas S."/>
            <person name="Lipzen A."/>
            <person name="Labutti K."/>
            <person name="Grigoriev I.V."/>
            <person name="Murat C."/>
            <person name="Martin F."/>
            <person name="Albertini E."/>
            <person name="Donnini D."/>
            <person name="Bonito G."/>
        </authorList>
    </citation>
    <scope>NUCLEOTIDE SEQUENCE [LARGE SCALE GENOMIC DNA]</scope>
    <source>
        <strain evidence="17 18">Sb_GMNB300</strain>
    </source>
</reference>
<dbReference type="Gene3D" id="3.40.50.2000">
    <property type="entry name" value="Glycogen Phosphorylase B"/>
    <property type="match status" value="2"/>
</dbReference>
<dbReference type="CDD" id="cd03806">
    <property type="entry name" value="GT4_ALG11-like"/>
    <property type="match status" value="1"/>
</dbReference>
<keyword evidence="8 14" id="KW-0812">Transmembrane</keyword>
<feature type="transmembrane region" description="Helical" evidence="14">
    <location>
        <begin position="6"/>
        <end position="29"/>
    </location>
</feature>
<comment type="caution">
    <text evidence="17">The sequence shown here is derived from an EMBL/GenBank/DDBJ whole genome shotgun (WGS) entry which is preliminary data.</text>
</comment>